<feature type="domain" description="DUF4145" evidence="2">
    <location>
        <begin position="26"/>
        <end position="109"/>
    </location>
</feature>
<feature type="coiled-coil region" evidence="1">
    <location>
        <begin position="144"/>
        <end position="171"/>
    </location>
</feature>
<dbReference type="RefSeq" id="WP_244746402.1">
    <property type="nucleotide sequence ID" value="NZ_CP095071.1"/>
</dbReference>
<evidence type="ECO:0000259" key="2">
    <source>
        <dbReference type="Pfam" id="PF13643"/>
    </source>
</evidence>
<dbReference type="Pfam" id="PF13643">
    <property type="entry name" value="DUF4145"/>
    <property type="match status" value="1"/>
</dbReference>
<reference evidence="3 4" key="1">
    <citation type="submission" date="2022-04" db="EMBL/GenBank/DDBJ databases">
        <title>Gracilibacillus sp. isolated from saltern.</title>
        <authorList>
            <person name="Won M."/>
            <person name="Lee C.-M."/>
            <person name="Woen H.-Y."/>
            <person name="Kwon S.-W."/>
        </authorList>
    </citation>
    <scope>NUCLEOTIDE SEQUENCE [LARGE SCALE GENOMIC DNA]</scope>
    <source>
        <strain evidence="3 4">SSPM10-3</strain>
    </source>
</reference>
<evidence type="ECO:0000313" key="4">
    <source>
        <dbReference type="Proteomes" id="UP000831537"/>
    </source>
</evidence>
<keyword evidence="4" id="KW-1185">Reference proteome</keyword>
<sequence length="375" mass="44356">MEDVKQNYFYYFLNEVSFDLAAIARELEFSVFSSPRTMLTHTRAFIENIVQRVLRIESIDAGSSNNLKNRIKILQLKGLVTDDPCEALDRIRQLGNQAAHQVRAFRYREALEAWEDLYIVMKWYVEVYGSPSIIVPAYQEPCLATDHQYDFQELELKLHALEQRLVDHFQLMTETEAEDVRHQHHEEAVSLPGEIIIRTITYKHQSIDIPYFLRDVFLLPQRFEQSTRFMVALGGVQQARIMSELPEDLEDISKCVKRYKVENEQLMFQDLVRFVEQEWTRRKITHQRPGELLLFFRNQYLIMTERLANIPLTDAYFSGFPYFLRQMHHDGIEYVGQLPQELFILAKYDRVGSTTVEKFFMQIQALAQENNDINH</sequence>
<organism evidence="3 4">
    <name type="scientific">Gracilibacillus salinarum</name>
    <dbReference type="NCBI Taxonomy" id="2932255"/>
    <lineage>
        <taxon>Bacteria</taxon>
        <taxon>Bacillati</taxon>
        <taxon>Bacillota</taxon>
        <taxon>Bacilli</taxon>
        <taxon>Bacillales</taxon>
        <taxon>Bacillaceae</taxon>
        <taxon>Gracilibacillus</taxon>
    </lineage>
</organism>
<dbReference type="Proteomes" id="UP000831537">
    <property type="component" value="Chromosome"/>
</dbReference>
<protein>
    <submittedName>
        <fullName evidence="3">DUF4145 domain-containing protein</fullName>
    </submittedName>
</protein>
<gene>
    <name evidence="3" type="ORF">MUN87_04050</name>
</gene>
<evidence type="ECO:0000313" key="3">
    <source>
        <dbReference type="EMBL" id="UOQ86080.1"/>
    </source>
</evidence>
<dbReference type="InterPro" id="IPR025285">
    <property type="entry name" value="DUF4145"/>
</dbReference>
<accession>A0ABY4GNZ7</accession>
<keyword evidence="1" id="KW-0175">Coiled coil</keyword>
<proteinExistence type="predicted"/>
<evidence type="ECO:0000256" key="1">
    <source>
        <dbReference type="SAM" id="Coils"/>
    </source>
</evidence>
<dbReference type="EMBL" id="CP095071">
    <property type="protein sequence ID" value="UOQ86080.1"/>
    <property type="molecule type" value="Genomic_DNA"/>
</dbReference>
<name>A0ABY4GNZ7_9BACI</name>